<evidence type="ECO:0000313" key="9">
    <source>
        <dbReference type="EMBL" id="MDX3132136.1"/>
    </source>
</evidence>
<dbReference type="Proteomes" id="UP001273589">
    <property type="component" value="Unassembled WGS sequence"/>
</dbReference>
<evidence type="ECO:0000256" key="3">
    <source>
        <dbReference type="ARBA" id="ARBA00022741"/>
    </source>
</evidence>
<evidence type="ECO:0000256" key="5">
    <source>
        <dbReference type="PROSITE-ProRule" id="PRU01330"/>
    </source>
</evidence>
<dbReference type="RefSeq" id="WP_319693186.1">
    <property type="nucleotide sequence ID" value="NZ_JARAWN010000126.1"/>
</dbReference>
<name>A0AAJ2UMT2_9ACTN</name>
<dbReference type="AlphaFoldDB" id="A0AAJ2UMT2"/>
<feature type="domain" description="GS beta-grasp" evidence="7">
    <location>
        <begin position="26"/>
        <end position="121"/>
    </location>
</feature>
<dbReference type="InterPro" id="IPR014746">
    <property type="entry name" value="Gln_synth/guanido_kin_cat_dom"/>
</dbReference>
<dbReference type="Pfam" id="PF00120">
    <property type="entry name" value="Gln-synt_C"/>
    <property type="match status" value="1"/>
</dbReference>
<sequence>MNSQNLPEHDEVVLALDGLREAVEQGEVTTVMVAVPDMAGRLKGKRFDAQVFVDRMLSGVEMCAYILATDTGMNPVDGFDLTGWESGYGDLRVRPDLHTIRRLPYEPGTVLVHADPVYPDGTFVDVAPRQILRAQLARLQALGLETKTGLESEFVLYEGTPQRAFLNGYQGLRPVSPHNLDYALDHPPALTDFFRHLEDVLRDAGMPAESVKTEGAVGQVEVAFPYGEAMAACDAYTVFKHATRALAARREMTPTWMAVPETGVGSGLHLHVSLWDGECNLFAPAIDHRRPDYWAQAIAGLVTGLPHLMPLCAPYPNSYKRFASHSFAPTRFTWGIDNRTVAIRGTGHATGRHLEVRVPGADANPYLALAAVCAAIHHGLAIHPGRSDPCVGDAYEDIEAQPMPRDLLDAVVSFDGSEFAEQSLGKSVVRHYARAAYHEIDEHLRHVTDVERLRGFDRV</sequence>
<dbReference type="GO" id="GO:0005524">
    <property type="term" value="F:ATP binding"/>
    <property type="evidence" value="ECO:0007669"/>
    <property type="project" value="UniProtKB-KW"/>
</dbReference>
<dbReference type="Gene3D" id="3.10.20.70">
    <property type="entry name" value="Glutamine synthetase, N-terminal domain"/>
    <property type="match status" value="1"/>
</dbReference>
<dbReference type="PANTHER" id="PTHR43785">
    <property type="entry name" value="GAMMA-GLUTAMYLPUTRESCINE SYNTHETASE"/>
    <property type="match status" value="1"/>
</dbReference>
<dbReference type="SMART" id="SM01230">
    <property type="entry name" value="Gln-synt_C"/>
    <property type="match status" value="1"/>
</dbReference>
<dbReference type="InterPro" id="IPR008146">
    <property type="entry name" value="Gln_synth_cat_dom"/>
</dbReference>
<dbReference type="PROSITE" id="PS51987">
    <property type="entry name" value="GS_CATALYTIC"/>
    <property type="match status" value="1"/>
</dbReference>
<dbReference type="InterPro" id="IPR036651">
    <property type="entry name" value="Gln_synt_N_sf"/>
</dbReference>
<proteinExistence type="inferred from homology"/>
<dbReference type="EMBL" id="JARAWN010000126">
    <property type="protein sequence ID" value="MDX3132136.1"/>
    <property type="molecule type" value="Genomic_DNA"/>
</dbReference>
<feature type="domain" description="GS catalytic" evidence="8">
    <location>
        <begin position="128"/>
        <end position="459"/>
    </location>
</feature>
<dbReference type="GO" id="GO:0006542">
    <property type="term" value="P:glutamine biosynthetic process"/>
    <property type="evidence" value="ECO:0007669"/>
    <property type="project" value="InterPro"/>
</dbReference>
<keyword evidence="3" id="KW-0547">Nucleotide-binding</keyword>
<evidence type="ECO:0000256" key="1">
    <source>
        <dbReference type="ARBA" id="ARBA00009897"/>
    </source>
</evidence>
<protein>
    <submittedName>
        <fullName evidence="9">Glutamine synthetase family protein</fullName>
    </submittedName>
</protein>
<dbReference type="PROSITE" id="PS51986">
    <property type="entry name" value="GS_BETA_GRASP"/>
    <property type="match status" value="1"/>
</dbReference>
<dbReference type="SUPFAM" id="SSF54368">
    <property type="entry name" value="Glutamine synthetase, N-terminal domain"/>
    <property type="match status" value="1"/>
</dbReference>
<evidence type="ECO:0000313" key="10">
    <source>
        <dbReference type="Proteomes" id="UP001273589"/>
    </source>
</evidence>
<evidence type="ECO:0000259" key="8">
    <source>
        <dbReference type="PROSITE" id="PS51987"/>
    </source>
</evidence>
<evidence type="ECO:0000256" key="2">
    <source>
        <dbReference type="ARBA" id="ARBA00022598"/>
    </source>
</evidence>
<gene>
    <name evidence="9" type="ORF">PV367_20590</name>
</gene>
<dbReference type="PANTHER" id="PTHR43785:SF12">
    <property type="entry name" value="TYPE-1 GLUTAMINE SYNTHETASE 2"/>
    <property type="match status" value="1"/>
</dbReference>
<dbReference type="SUPFAM" id="SSF55931">
    <property type="entry name" value="Glutamine synthetase/guanido kinase"/>
    <property type="match status" value="1"/>
</dbReference>
<comment type="caution">
    <text evidence="9">The sequence shown here is derived from an EMBL/GenBank/DDBJ whole genome shotgun (WGS) entry which is preliminary data.</text>
</comment>
<accession>A0AAJ2UMT2</accession>
<keyword evidence="2" id="KW-0436">Ligase</keyword>
<keyword evidence="4" id="KW-0067">ATP-binding</keyword>
<dbReference type="Gene3D" id="3.30.590.10">
    <property type="entry name" value="Glutamine synthetase/guanido kinase, catalytic domain"/>
    <property type="match status" value="1"/>
</dbReference>
<reference evidence="9" key="1">
    <citation type="journal article" date="2023" name="Microb. Genom.">
        <title>Mesoterricola silvestris gen. nov., sp. nov., Mesoterricola sediminis sp. nov., Geothrix oryzae sp. nov., Geothrix edaphica sp. nov., Geothrix rubra sp. nov., and Geothrix limicola sp. nov., six novel members of Acidobacteriota isolated from soils.</title>
        <authorList>
            <person name="Weisberg A.J."/>
            <person name="Pearce E."/>
            <person name="Kramer C.G."/>
            <person name="Chang J.H."/>
            <person name="Clarke C.R."/>
        </authorList>
    </citation>
    <scope>NUCLEOTIDE SEQUENCE</scope>
    <source>
        <strain evidence="9">ND06-05F</strain>
    </source>
</reference>
<dbReference type="InterPro" id="IPR008147">
    <property type="entry name" value="Gln_synt_N"/>
</dbReference>
<comment type="similarity">
    <text evidence="1 5 6">Belongs to the glutamine synthetase family.</text>
</comment>
<evidence type="ECO:0000259" key="7">
    <source>
        <dbReference type="PROSITE" id="PS51986"/>
    </source>
</evidence>
<dbReference type="GO" id="GO:0004356">
    <property type="term" value="F:glutamine synthetase activity"/>
    <property type="evidence" value="ECO:0007669"/>
    <property type="project" value="InterPro"/>
</dbReference>
<organism evidence="9 10">
    <name type="scientific">Streptomyces europaeiscabiei</name>
    <dbReference type="NCBI Taxonomy" id="146819"/>
    <lineage>
        <taxon>Bacteria</taxon>
        <taxon>Bacillati</taxon>
        <taxon>Actinomycetota</taxon>
        <taxon>Actinomycetes</taxon>
        <taxon>Kitasatosporales</taxon>
        <taxon>Streptomycetaceae</taxon>
        <taxon>Streptomyces</taxon>
    </lineage>
</organism>
<evidence type="ECO:0000256" key="4">
    <source>
        <dbReference type="ARBA" id="ARBA00022840"/>
    </source>
</evidence>
<evidence type="ECO:0000256" key="6">
    <source>
        <dbReference type="RuleBase" id="RU000384"/>
    </source>
</evidence>